<dbReference type="PANTHER" id="PTHR43790:SF9">
    <property type="entry name" value="GALACTOFURANOSE TRANSPORTER ATP-BINDING PROTEIN YTFR"/>
    <property type="match status" value="1"/>
</dbReference>
<name>A0A660L9Q3_9ACTN</name>
<evidence type="ECO:0000313" key="7">
    <source>
        <dbReference type="Proteomes" id="UP000278962"/>
    </source>
</evidence>
<dbReference type="InterPro" id="IPR017871">
    <property type="entry name" value="ABC_transporter-like_CS"/>
</dbReference>
<dbReference type="Proteomes" id="UP000278962">
    <property type="component" value="Unassembled WGS sequence"/>
</dbReference>
<keyword evidence="3" id="KW-0547">Nucleotide-binding</keyword>
<dbReference type="PROSITE" id="PS50893">
    <property type="entry name" value="ABC_TRANSPORTER_2"/>
    <property type="match status" value="2"/>
</dbReference>
<comment type="caution">
    <text evidence="6">The sequence shown here is derived from an EMBL/GenBank/DDBJ whole genome shotgun (WGS) entry which is preliminary data.</text>
</comment>
<feature type="domain" description="ABC transporter" evidence="5">
    <location>
        <begin position="9"/>
        <end position="245"/>
    </location>
</feature>
<protein>
    <submittedName>
        <fullName evidence="6">Monosaccharide ABC transporter ATP-binding protein (CUT2 family)</fullName>
    </submittedName>
</protein>
<dbReference type="SUPFAM" id="SSF52540">
    <property type="entry name" value="P-loop containing nucleoside triphosphate hydrolases"/>
    <property type="match status" value="2"/>
</dbReference>
<keyword evidence="1" id="KW-0813">Transport</keyword>
<dbReference type="SMART" id="SM00382">
    <property type="entry name" value="AAA"/>
    <property type="match status" value="2"/>
</dbReference>
<reference evidence="6 7" key="1">
    <citation type="submission" date="2018-10" db="EMBL/GenBank/DDBJ databases">
        <title>Genomic Encyclopedia of Archaeal and Bacterial Type Strains, Phase II (KMG-II): from individual species to whole genera.</title>
        <authorList>
            <person name="Goeker M."/>
        </authorList>
    </citation>
    <scope>NUCLEOTIDE SEQUENCE [LARGE SCALE GENOMIC DNA]</scope>
    <source>
        <strain evidence="6 7">DSM 14954</strain>
    </source>
</reference>
<evidence type="ECO:0000256" key="2">
    <source>
        <dbReference type="ARBA" id="ARBA00022737"/>
    </source>
</evidence>
<keyword evidence="4 6" id="KW-0067">ATP-binding</keyword>
<evidence type="ECO:0000259" key="5">
    <source>
        <dbReference type="PROSITE" id="PS50893"/>
    </source>
</evidence>
<evidence type="ECO:0000313" key="6">
    <source>
        <dbReference type="EMBL" id="RKQ88270.1"/>
    </source>
</evidence>
<dbReference type="RefSeq" id="WP_121257638.1">
    <property type="nucleotide sequence ID" value="NZ_RBIL01000002.1"/>
</dbReference>
<dbReference type="GO" id="GO:0005524">
    <property type="term" value="F:ATP binding"/>
    <property type="evidence" value="ECO:0007669"/>
    <property type="project" value="UniProtKB-KW"/>
</dbReference>
<dbReference type="AlphaFoldDB" id="A0A660L9Q3"/>
<evidence type="ECO:0000256" key="3">
    <source>
        <dbReference type="ARBA" id="ARBA00022741"/>
    </source>
</evidence>
<sequence length="511" mass="55073">MSESTAPLLEVRGITKQYPGVMALKGMDFDVRAGEVHCLLGPNGAGKSTLIKCISGVHAPTEGQILIEGKPLPVGEPSQSMALGIGTIYQELDLVEDLRVAESIFLGHEPRRLGLLDRAKMRADTTALLTRLEHADIKPDMFVRQLRPAAQQIVSIARALSRNVKLLIMDEPSAILDDGEVETLFDVVRKLTADGVGVIYISHRLDEIPRIGDRVTVLSDGRTVATGLPADTPRAELVEKMVGRKVDQLFPTRAKAAADADVVLDVRGVSGAPRVKESSFQVRAGEVLGIGGLVGAGRSELLRLVYGLDKPDTGEVYLDGKKVPAGNPAVAIERGMGLAPEDRKSQGLLLGWSLAKNVSVADLSRFTTGGIISLREERKLTGEKLRELNTVPDNPNRITRELSGGNQQKVVLARWLLRECRVLLLDEPTRGVDVGAKAEIYRLIAELSAAGIAVVVVSSEMEELMGLSSRILIMREGELVAEVDGETATEVELLSHAVAPTDTNVVLEETR</sequence>
<proteinExistence type="predicted"/>
<dbReference type="InterPro" id="IPR003593">
    <property type="entry name" value="AAA+_ATPase"/>
</dbReference>
<keyword evidence="2" id="KW-0677">Repeat</keyword>
<dbReference type="PANTHER" id="PTHR43790">
    <property type="entry name" value="CARBOHYDRATE TRANSPORT ATP-BINDING PROTEIN MG119-RELATED"/>
    <property type="match status" value="1"/>
</dbReference>
<feature type="domain" description="ABC transporter" evidence="5">
    <location>
        <begin position="257"/>
        <end position="501"/>
    </location>
</feature>
<dbReference type="CDD" id="cd03215">
    <property type="entry name" value="ABC_Carb_Monos_II"/>
    <property type="match status" value="1"/>
</dbReference>
<gene>
    <name evidence="6" type="ORF">C8N24_6312</name>
</gene>
<dbReference type="CDD" id="cd03216">
    <property type="entry name" value="ABC_Carb_Monos_I"/>
    <property type="match status" value="1"/>
</dbReference>
<dbReference type="Pfam" id="PF00005">
    <property type="entry name" value="ABC_tran"/>
    <property type="match status" value="2"/>
</dbReference>
<evidence type="ECO:0000256" key="1">
    <source>
        <dbReference type="ARBA" id="ARBA00022448"/>
    </source>
</evidence>
<dbReference type="PROSITE" id="PS00211">
    <property type="entry name" value="ABC_TRANSPORTER_1"/>
    <property type="match status" value="1"/>
</dbReference>
<accession>A0A660L9Q3</accession>
<organism evidence="6 7">
    <name type="scientific">Solirubrobacter pauli</name>
    <dbReference type="NCBI Taxonomy" id="166793"/>
    <lineage>
        <taxon>Bacteria</taxon>
        <taxon>Bacillati</taxon>
        <taxon>Actinomycetota</taxon>
        <taxon>Thermoleophilia</taxon>
        <taxon>Solirubrobacterales</taxon>
        <taxon>Solirubrobacteraceae</taxon>
        <taxon>Solirubrobacter</taxon>
    </lineage>
</organism>
<dbReference type="EMBL" id="RBIL01000002">
    <property type="protein sequence ID" value="RKQ88270.1"/>
    <property type="molecule type" value="Genomic_DNA"/>
</dbReference>
<dbReference type="InterPro" id="IPR050107">
    <property type="entry name" value="ABC_carbohydrate_import_ATPase"/>
</dbReference>
<evidence type="ECO:0000256" key="4">
    <source>
        <dbReference type="ARBA" id="ARBA00022840"/>
    </source>
</evidence>
<keyword evidence="7" id="KW-1185">Reference proteome</keyword>
<dbReference type="InterPro" id="IPR027417">
    <property type="entry name" value="P-loop_NTPase"/>
</dbReference>
<dbReference type="Gene3D" id="3.40.50.300">
    <property type="entry name" value="P-loop containing nucleotide triphosphate hydrolases"/>
    <property type="match status" value="2"/>
</dbReference>
<dbReference type="InterPro" id="IPR003439">
    <property type="entry name" value="ABC_transporter-like_ATP-bd"/>
</dbReference>
<dbReference type="OrthoDB" id="8416490at2"/>
<dbReference type="GO" id="GO:0016887">
    <property type="term" value="F:ATP hydrolysis activity"/>
    <property type="evidence" value="ECO:0007669"/>
    <property type="project" value="InterPro"/>
</dbReference>